<sequence>MAQDKIKINGVEIYQPDEGLQWNFETTFSAGSTRTQSGKGRFTPLFTVEQLTYTATDIPVAEASKILKMVAKGRHFSLHYFSVYTGKWQTGSFYVGQGDITIKTIKDNDETLQTLSFKMTGDDPI</sequence>
<dbReference type="AlphaFoldDB" id="A0A6L5X0I7"/>
<proteinExistence type="predicted"/>
<name>A0A6L5X0I7_9FIRM</name>
<keyword evidence="2" id="KW-1185">Reference proteome</keyword>
<dbReference type="Proteomes" id="UP000481852">
    <property type="component" value="Unassembled WGS sequence"/>
</dbReference>
<dbReference type="EMBL" id="VULZ01000001">
    <property type="protein sequence ID" value="MSS13780.1"/>
    <property type="molecule type" value="Genomic_DNA"/>
</dbReference>
<organism evidence="1 2">
    <name type="scientific">Porcincola intestinalis</name>
    <dbReference type="NCBI Taxonomy" id="2606632"/>
    <lineage>
        <taxon>Bacteria</taxon>
        <taxon>Bacillati</taxon>
        <taxon>Bacillota</taxon>
        <taxon>Clostridia</taxon>
        <taxon>Lachnospirales</taxon>
        <taxon>Lachnospiraceae</taxon>
        <taxon>Porcincola</taxon>
    </lineage>
</organism>
<gene>
    <name evidence="1" type="ORF">FYJ35_01770</name>
</gene>
<evidence type="ECO:0000313" key="1">
    <source>
        <dbReference type="EMBL" id="MSS13780.1"/>
    </source>
</evidence>
<comment type="caution">
    <text evidence="1">The sequence shown here is derived from an EMBL/GenBank/DDBJ whole genome shotgun (WGS) entry which is preliminary data.</text>
</comment>
<accession>A0A6L5X0I7</accession>
<protein>
    <submittedName>
        <fullName evidence="1">Uncharacterized protein</fullName>
    </submittedName>
</protein>
<dbReference type="RefSeq" id="WP_154522236.1">
    <property type="nucleotide sequence ID" value="NZ_VULZ01000001.1"/>
</dbReference>
<evidence type="ECO:0000313" key="2">
    <source>
        <dbReference type="Proteomes" id="UP000481852"/>
    </source>
</evidence>
<reference evidence="1 2" key="1">
    <citation type="submission" date="2019-08" db="EMBL/GenBank/DDBJ databases">
        <title>In-depth cultivation of the pig gut microbiome towards novel bacterial diversity and tailored functional studies.</title>
        <authorList>
            <person name="Wylensek D."/>
            <person name="Hitch T.C.A."/>
            <person name="Clavel T."/>
        </authorList>
    </citation>
    <scope>NUCLEOTIDE SEQUENCE [LARGE SCALE GENOMIC DNA]</scope>
    <source>
        <strain evidence="1 2">Oil+RF-744-WCA-WT-11</strain>
    </source>
</reference>